<sequence length="369" mass="41532">MTRIAIFCDGTWNSPTIEEPTSVHKLHHTLISDPAQGQVSAYFKGIGTDERFDGPVRKFFNKWGGGIFGWGLDAKVKQAYQFIAQVYQPGDEIYLFGFSRGAFTARSVGGMIRKCGIVTDTSPDGINAAFKLYRMPGKRNHPDKPHILRERRALSPEFATSQEDLDWRNDGSELVNIAYIGVWDTVGARGVPVALFGFVASLWNKQYKFHDMALSSLVRSARHALAVDERRLFYRPAKWDNLDDQGGKTGLNKGDTGPTRKYQQVWFVGTHSVVGGSARVQQLSAFPLQWIYEGATVLKQKDGVRFPHVDVDALVDTDELGGKTGWLWDKLNGWRDGPQQTWEMHSSTYARLRGRTDYRPHSLLGMFPD</sequence>
<dbReference type="InterPro" id="IPR018712">
    <property type="entry name" value="Tle1-like_cat"/>
</dbReference>
<protein>
    <submittedName>
        <fullName evidence="2">Peptidoglycan-binding protein</fullName>
    </submittedName>
</protein>
<feature type="domain" description="T6SS Phospholipase effector Tle1-like catalytic" evidence="1">
    <location>
        <begin position="3"/>
        <end position="293"/>
    </location>
</feature>
<dbReference type="Pfam" id="PF09994">
    <property type="entry name" value="T6SS_Tle1-like_cat"/>
    <property type="match status" value="1"/>
</dbReference>
<proteinExistence type="predicted"/>
<dbReference type="EMBL" id="CP022415">
    <property type="protein sequence ID" value="ASM71861.1"/>
    <property type="molecule type" value="Genomic_DNA"/>
</dbReference>
<dbReference type="OrthoDB" id="4378831at2"/>
<dbReference type="RefSeq" id="WP_157728966.1">
    <property type="nucleotide sequence ID" value="NZ_CP022415.1"/>
</dbReference>
<evidence type="ECO:0000313" key="2">
    <source>
        <dbReference type="EMBL" id="ASM71861.1"/>
    </source>
</evidence>
<organism evidence="2 3">
    <name type="scientific">Pseudosulfitobacter pseudonitzschiae</name>
    <dbReference type="NCBI Taxonomy" id="1402135"/>
    <lineage>
        <taxon>Bacteria</taxon>
        <taxon>Pseudomonadati</taxon>
        <taxon>Pseudomonadota</taxon>
        <taxon>Alphaproteobacteria</taxon>
        <taxon>Rhodobacterales</taxon>
        <taxon>Roseobacteraceae</taxon>
        <taxon>Pseudosulfitobacter</taxon>
    </lineage>
</organism>
<evidence type="ECO:0000313" key="3">
    <source>
        <dbReference type="Proteomes" id="UP000199754"/>
    </source>
</evidence>
<evidence type="ECO:0000259" key="1">
    <source>
        <dbReference type="Pfam" id="PF09994"/>
    </source>
</evidence>
<accession>A0A221JYN2</accession>
<dbReference type="Proteomes" id="UP000199754">
    <property type="component" value="Chromosome"/>
</dbReference>
<keyword evidence="3" id="KW-1185">Reference proteome</keyword>
<dbReference type="AlphaFoldDB" id="A0A221JYN2"/>
<gene>
    <name evidence="2" type="ORF">SULPSESMR1_01035</name>
</gene>
<dbReference type="KEGG" id="spse:SULPSESMR1_01035"/>
<reference evidence="2 3" key="1">
    <citation type="submission" date="2017-07" db="EMBL/GenBank/DDBJ databases">
        <title>Genome Sequence of Sulfitobacter pseudonitzschiae Strain SMR1 Isolated from a culture of the Diatom Skeletonema marinoi.</title>
        <authorList>
            <person name="Topel M."/>
            <person name="Pinder M.I.M."/>
            <person name="Johansson O.N."/>
            <person name="Kourtchenko O."/>
            <person name="Godhe A."/>
            <person name="Clarke A.K."/>
        </authorList>
    </citation>
    <scope>NUCLEOTIDE SEQUENCE [LARGE SCALE GENOMIC DNA]</scope>
    <source>
        <strain evidence="2 3">SMR1</strain>
    </source>
</reference>
<dbReference type="PANTHER" id="PTHR33840:SF1">
    <property type="entry name" value="TLE1 PHOSPHOLIPASE DOMAIN-CONTAINING PROTEIN"/>
    <property type="match status" value="1"/>
</dbReference>
<dbReference type="PANTHER" id="PTHR33840">
    <property type="match status" value="1"/>
</dbReference>
<name>A0A221JYN2_9RHOB</name>